<dbReference type="AlphaFoldDB" id="A0AAV4GNL1"/>
<sequence>MQSRIGEWRCTSLTYCTSAAQPPVLAESVEARNVIEDDIDINPREKSVEARIVIKDNIDINPREKSVEARIVIEDNIDINPRAKSVEAKIVIEDNIDINPRAKSVEAKIVIEDNIDINPRAKSVEARIVIKDNIDINPREKSVEARIVIEDNIDINPRANVPKCRVVQSVCTAGGPPKLVRRLLVLAQVPLRLFITARMSQGRNTARSPQEVHEILRDLLSAQRLLLCFCVFVFLLPVKRSPLFLRFV</sequence>
<dbReference type="Gene3D" id="2.160.10.10">
    <property type="entry name" value="Hexapeptide repeat proteins"/>
    <property type="match status" value="1"/>
</dbReference>
<name>A0AAV4GNL1_9GAST</name>
<protein>
    <submittedName>
        <fullName evidence="1">Uncharacterized protein</fullName>
    </submittedName>
</protein>
<comment type="caution">
    <text evidence="1">The sequence shown here is derived from an EMBL/GenBank/DDBJ whole genome shotgun (WGS) entry which is preliminary data.</text>
</comment>
<dbReference type="Proteomes" id="UP000762676">
    <property type="component" value="Unassembled WGS sequence"/>
</dbReference>
<gene>
    <name evidence="1" type="ORF">ElyMa_000724800</name>
</gene>
<evidence type="ECO:0000313" key="1">
    <source>
        <dbReference type="EMBL" id="GFR86626.1"/>
    </source>
</evidence>
<proteinExistence type="predicted"/>
<evidence type="ECO:0000313" key="2">
    <source>
        <dbReference type="Proteomes" id="UP000762676"/>
    </source>
</evidence>
<dbReference type="EMBL" id="BMAT01001486">
    <property type="protein sequence ID" value="GFR86626.1"/>
    <property type="molecule type" value="Genomic_DNA"/>
</dbReference>
<organism evidence="1 2">
    <name type="scientific">Elysia marginata</name>
    <dbReference type="NCBI Taxonomy" id="1093978"/>
    <lineage>
        <taxon>Eukaryota</taxon>
        <taxon>Metazoa</taxon>
        <taxon>Spiralia</taxon>
        <taxon>Lophotrochozoa</taxon>
        <taxon>Mollusca</taxon>
        <taxon>Gastropoda</taxon>
        <taxon>Heterobranchia</taxon>
        <taxon>Euthyneura</taxon>
        <taxon>Panpulmonata</taxon>
        <taxon>Sacoglossa</taxon>
        <taxon>Placobranchoidea</taxon>
        <taxon>Plakobranchidae</taxon>
        <taxon>Elysia</taxon>
    </lineage>
</organism>
<reference evidence="1 2" key="1">
    <citation type="journal article" date="2021" name="Elife">
        <title>Chloroplast acquisition without the gene transfer in kleptoplastic sea slugs, Plakobranchus ocellatus.</title>
        <authorList>
            <person name="Maeda T."/>
            <person name="Takahashi S."/>
            <person name="Yoshida T."/>
            <person name="Shimamura S."/>
            <person name="Takaki Y."/>
            <person name="Nagai Y."/>
            <person name="Toyoda A."/>
            <person name="Suzuki Y."/>
            <person name="Arimoto A."/>
            <person name="Ishii H."/>
            <person name="Satoh N."/>
            <person name="Nishiyama T."/>
            <person name="Hasebe M."/>
            <person name="Maruyama T."/>
            <person name="Minagawa J."/>
            <person name="Obokata J."/>
            <person name="Shigenobu S."/>
        </authorList>
    </citation>
    <scope>NUCLEOTIDE SEQUENCE [LARGE SCALE GENOMIC DNA]</scope>
</reference>
<keyword evidence="2" id="KW-1185">Reference proteome</keyword>
<accession>A0AAV4GNL1</accession>